<dbReference type="PANTHER" id="PTHR24292:SF54">
    <property type="entry name" value="CYP9F3-RELATED"/>
    <property type="match status" value="1"/>
</dbReference>
<feature type="binding site" description="axial binding residue" evidence="13">
    <location>
        <position position="377"/>
    </location>
    <ligand>
        <name>heme</name>
        <dbReference type="ChEBI" id="CHEBI:30413"/>
    </ligand>
    <ligandPart>
        <name>Fe</name>
        <dbReference type="ChEBI" id="CHEBI:18248"/>
    </ligandPart>
</feature>
<keyword evidence="6 13" id="KW-0479">Metal-binding</keyword>
<comment type="caution">
    <text evidence="15">The sequence shown here is derived from an EMBL/GenBank/DDBJ whole genome shotgun (WGS) entry which is preliminary data.</text>
</comment>
<dbReference type="PANTHER" id="PTHR24292">
    <property type="entry name" value="CYTOCHROME P450"/>
    <property type="match status" value="1"/>
</dbReference>
<evidence type="ECO:0000256" key="1">
    <source>
        <dbReference type="ARBA" id="ARBA00001971"/>
    </source>
</evidence>
<dbReference type="InterPro" id="IPR001128">
    <property type="entry name" value="Cyt_P450"/>
</dbReference>
<dbReference type="Proteomes" id="UP001558652">
    <property type="component" value="Unassembled WGS sequence"/>
</dbReference>
<evidence type="ECO:0000313" key="16">
    <source>
        <dbReference type="Proteomes" id="UP001558652"/>
    </source>
</evidence>
<comment type="cofactor">
    <cofactor evidence="1 13">
        <name>heme</name>
        <dbReference type="ChEBI" id="CHEBI:30413"/>
    </cofactor>
</comment>
<dbReference type="SUPFAM" id="SSF48264">
    <property type="entry name" value="Cytochrome P450"/>
    <property type="match status" value="1"/>
</dbReference>
<keyword evidence="7" id="KW-0256">Endoplasmic reticulum</keyword>
<evidence type="ECO:0000313" key="15">
    <source>
        <dbReference type="EMBL" id="KAL1123515.1"/>
    </source>
</evidence>
<dbReference type="GO" id="GO:0046872">
    <property type="term" value="F:metal ion binding"/>
    <property type="evidence" value="ECO:0007669"/>
    <property type="project" value="UniProtKB-KW"/>
</dbReference>
<dbReference type="Gene3D" id="1.10.630.10">
    <property type="entry name" value="Cytochrome P450"/>
    <property type="match status" value="1"/>
</dbReference>
<evidence type="ECO:0000256" key="2">
    <source>
        <dbReference type="ARBA" id="ARBA00004174"/>
    </source>
</evidence>
<name>A0ABD0Y818_9HEMI</name>
<keyword evidence="8" id="KW-0492">Microsome</keyword>
<evidence type="ECO:0000256" key="3">
    <source>
        <dbReference type="ARBA" id="ARBA00004406"/>
    </source>
</evidence>
<evidence type="ECO:0000256" key="7">
    <source>
        <dbReference type="ARBA" id="ARBA00022824"/>
    </source>
</evidence>
<accession>A0ABD0Y818</accession>
<dbReference type="InterPro" id="IPR036396">
    <property type="entry name" value="Cyt_P450_sf"/>
</dbReference>
<evidence type="ECO:0000256" key="6">
    <source>
        <dbReference type="ARBA" id="ARBA00022723"/>
    </source>
</evidence>
<protein>
    <recommendedName>
        <fullName evidence="17">Cytochrome P450</fullName>
    </recommendedName>
</protein>
<sequence>MVRDVELINKILIKDFSHFHDHGFLVDTEVNPLEGHLFNMEGQKWRALRNKLSPTFTSGKLKWMLPQMSECADQLVQVLQKETHGEDVLIRDYLSRFSIDVISSCAFGLEGGALKDPDCEFRKMAKKIFRPSGIMKIKNTFRIFFPKTANWLKMKLIDPEVNDFFFNLTRQAFEHRLKTGLRRNDFVDLLLQLKQKGWVDHEAEEDEEKEEKDHIEVDPDTKLELTDGLLAAQSFIFLAAGWENTASVVSFTLLLLSRHQEAQAKAREEVAQIKRKYGGEFSYLAIKDMVYLDACVSESLRMFSPAVAIFHSCTKDYTLDDGLVIKKGTPVVVPTNAIQRDEVYFEDPDLFLPERFLEGDGKLPDAFLPFGAGPRVCIARRFVLLEVKLVLAKLLDSFDVLPSPKVVDPLTVDKSIFTFDIEGGIWVRLVKNQ</sequence>
<dbReference type="GO" id="GO:0005789">
    <property type="term" value="C:endoplasmic reticulum membrane"/>
    <property type="evidence" value="ECO:0007669"/>
    <property type="project" value="UniProtKB-SubCell"/>
</dbReference>
<dbReference type="GO" id="GO:0004497">
    <property type="term" value="F:monooxygenase activity"/>
    <property type="evidence" value="ECO:0007669"/>
    <property type="project" value="UniProtKB-KW"/>
</dbReference>
<keyword evidence="16" id="KW-1185">Reference proteome</keyword>
<evidence type="ECO:0000256" key="12">
    <source>
        <dbReference type="ARBA" id="ARBA00023136"/>
    </source>
</evidence>
<dbReference type="InterPro" id="IPR050476">
    <property type="entry name" value="Insect_CytP450_Detox"/>
</dbReference>
<evidence type="ECO:0000256" key="13">
    <source>
        <dbReference type="PIRSR" id="PIRSR602401-1"/>
    </source>
</evidence>
<gene>
    <name evidence="15" type="ORF">AAG570_002592</name>
</gene>
<dbReference type="CDD" id="cd11056">
    <property type="entry name" value="CYP6-like"/>
    <property type="match status" value="1"/>
</dbReference>
<dbReference type="FunFam" id="1.10.630.10:FF:000182">
    <property type="entry name" value="Cytochrome P450 3A4"/>
    <property type="match status" value="1"/>
</dbReference>
<dbReference type="PROSITE" id="PS00086">
    <property type="entry name" value="CYTOCHROME_P450"/>
    <property type="match status" value="1"/>
</dbReference>
<comment type="subcellular location">
    <subcellularLocation>
        <location evidence="3">Endoplasmic reticulum membrane</location>
        <topology evidence="3">Peripheral membrane protein</topology>
    </subcellularLocation>
    <subcellularLocation>
        <location evidence="2">Microsome membrane</location>
        <topology evidence="2">Peripheral membrane protein</topology>
    </subcellularLocation>
</comment>
<evidence type="ECO:0000256" key="10">
    <source>
        <dbReference type="ARBA" id="ARBA00023004"/>
    </source>
</evidence>
<evidence type="ECO:0000256" key="5">
    <source>
        <dbReference type="ARBA" id="ARBA00022617"/>
    </source>
</evidence>
<keyword evidence="5 13" id="KW-0349">Heme</keyword>
<dbReference type="PRINTS" id="PR00385">
    <property type="entry name" value="P450"/>
</dbReference>
<comment type="similarity">
    <text evidence="4 14">Belongs to the cytochrome P450 family.</text>
</comment>
<reference evidence="15 16" key="1">
    <citation type="submission" date="2024-07" db="EMBL/GenBank/DDBJ databases">
        <title>Chromosome-level genome assembly of the water stick insect Ranatra chinensis (Heteroptera: Nepidae).</title>
        <authorList>
            <person name="Liu X."/>
        </authorList>
    </citation>
    <scope>NUCLEOTIDE SEQUENCE [LARGE SCALE GENOMIC DNA]</scope>
    <source>
        <strain evidence="15">Cailab_2021Rc</strain>
        <tissue evidence="15">Muscle</tissue>
    </source>
</reference>
<dbReference type="Pfam" id="PF00067">
    <property type="entry name" value="p450"/>
    <property type="match status" value="1"/>
</dbReference>
<keyword evidence="9 14" id="KW-0560">Oxidoreductase</keyword>
<evidence type="ECO:0000256" key="14">
    <source>
        <dbReference type="RuleBase" id="RU000461"/>
    </source>
</evidence>
<proteinExistence type="inferred from homology"/>
<keyword evidence="11 14" id="KW-0503">Monooxygenase</keyword>
<keyword evidence="10 13" id="KW-0408">Iron</keyword>
<dbReference type="EMBL" id="JBFDAA010000012">
    <property type="protein sequence ID" value="KAL1123515.1"/>
    <property type="molecule type" value="Genomic_DNA"/>
</dbReference>
<dbReference type="InterPro" id="IPR017972">
    <property type="entry name" value="Cyt_P450_CS"/>
</dbReference>
<evidence type="ECO:0000256" key="8">
    <source>
        <dbReference type="ARBA" id="ARBA00022848"/>
    </source>
</evidence>
<evidence type="ECO:0000256" key="4">
    <source>
        <dbReference type="ARBA" id="ARBA00010617"/>
    </source>
</evidence>
<dbReference type="PRINTS" id="PR00463">
    <property type="entry name" value="EP450I"/>
</dbReference>
<keyword evidence="12" id="KW-0472">Membrane</keyword>
<dbReference type="InterPro" id="IPR002401">
    <property type="entry name" value="Cyt_P450_E_grp-I"/>
</dbReference>
<organism evidence="15 16">
    <name type="scientific">Ranatra chinensis</name>
    <dbReference type="NCBI Taxonomy" id="642074"/>
    <lineage>
        <taxon>Eukaryota</taxon>
        <taxon>Metazoa</taxon>
        <taxon>Ecdysozoa</taxon>
        <taxon>Arthropoda</taxon>
        <taxon>Hexapoda</taxon>
        <taxon>Insecta</taxon>
        <taxon>Pterygota</taxon>
        <taxon>Neoptera</taxon>
        <taxon>Paraneoptera</taxon>
        <taxon>Hemiptera</taxon>
        <taxon>Heteroptera</taxon>
        <taxon>Panheteroptera</taxon>
        <taxon>Nepomorpha</taxon>
        <taxon>Nepidae</taxon>
        <taxon>Ranatrinae</taxon>
        <taxon>Ranatra</taxon>
    </lineage>
</organism>
<evidence type="ECO:0000256" key="9">
    <source>
        <dbReference type="ARBA" id="ARBA00023002"/>
    </source>
</evidence>
<dbReference type="AlphaFoldDB" id="A0ABD0Y818"/>
<evidence type="ECO:0000256" key="11">
    <source>
        <dbReference type="ARBA" id="ARBA00023033"/>
    </source>
</evidence>
<evidence type="ECO:0008006" key="17">
    <source>
        <dbReference type="Google" id="ProtNLM"/>
    </source>
</evidence>